<organism evidence="4 5">
    <name type="scientific">Rhizobium quercicola</name>
    <dbReference type="NCBI Taxonomy" id="2901226"/>
    <lineage>
        <taxon>Bacteria</taxon>
        <taxon>Pseudomonadati</taxon>
        <taxon>Pseudomonadota</taxon>
        <taxon>Alphaproteobacteria</taxon>
        <taxon>Hyphomicrobiales</taxon>
        <taxon>Rhizobiaceae</taxon>
        <taxon>Rhizobium/Agrobacterium group</taxon>
        <taxon>Rhizobium</taxon>
    </lineage>
</organism>
<dbReference type="AlphaFoldDB" id="A0A9X1SZQ0"/>
<evidence type="ECO:0000259" key="3">
    <source>
        <dbReference type="SMART" id="SM00978"/>
    </source>
</evidence>
<dbReference type="PANTHER" id="PTHR41542">
    <property type="entry name" value="BLL5807 PROTEIN"/>
    <property type="match status" value="1"/>
</dbReference>
<proteinExistence type="predicted"/>
<dbReference type="Gene3D" id="3.10.450.240">
    <property type="match status" value="1"/>
</dbReference>
<keyword evidence="2" id="KW-1133">Transmembrane helix</keyword>
<keyword evidence="5" id="KW-1185">Reference proteome</keyword>
<feature type="region of interest" description="Disordered" evidence="1">
    <location>
        <begin position="157"/>
        <end position="198"/>
    </location>
</feature>
<feature type="region of interest" description="Disordered" evidence="1">
    <location>
        <begin position="16"/>
        <end position="71"/>
    </location>
</feature>
<evidence type="ECO:0000313" key="5">
    <source>
        <dbReference type="Proteomes" id="UP001139089"/>
    </source>
</evidence>
<dbReference type="InterPro" id="IPR007379">
    <property type="entry name" value="Tim44-like_dom"/>
</dbReference>
<keyword evidence="2" id="KW-0472">Membrane</keyword>
<evidence type="ECO:0000313" key="4">
    <source>
        <dbReference type="EMBL" id="MCD7108567.1"/>
    </source>
</evidence>
<sequence>MTLVITATDFAEARRAGGGFGSRGTRTFSAPPVTRTAPNTTAPIDRTMTPQSTRPNAAQNQPGAAQTAPARRPGGFFGGFGGSLLGGLALGGLLGMMMGNGFGGAAGFLGMLLQLALIAGAAMLLMRFLRNRQQQPATGRAGAGGAYNGYAREAANDTARSPAGNAPQGNAQGSRGPGFTIPRIGGGPAPQAQPARSAAVSDELGIGPADLERFEAMLKDVQTAYGAEDYGALRRLTTPEAMSWLAEELSENATKGLRNEVRDVKLLQGDLAESWREDAGEFATVAMRYESIDVTRDRDTGKVVEGDPDRPTEATEVWTFFRRPSTQWQVSAIQAA</sequence>
<dbReference type="SMART" id="SM00978">
    <property type="entry name" value="Tim44"/>
    <property type="match status" value="1"/>
</dbReference>
<dbReference type="PANTHER" id="PTHR41542:SF1">
    <property type="entry name" value="BLL5807 PROTEIN"/>
    <property type="match status" value="1"/>
</dbReference>
<dbReference type="EMBL" id="JAJOZR010000003">
    <property type="protein sequence ID" value="MCD7108567.1"/>
    <property type="molecule type" value="Genomic_DNA"/>
</dbReference>
<accession>A0A9X1SZQ0</accession>
<gene>
    <name evidence="4" type="ORF">LRX75_05870</name>
</gene>
<dbReference type="InterPro" id="IPR032710">
    <property type="entry name" value="NTF2-like_dom_sf"/>
</dbReference>
<dbReference type="SUPFAM" id="SSF54427">
    <property type="entry name" value="NTF2-like"/>
    <property type="match status" value="1"/>
</dbReference>
<evidence type="ECO:0000256" key="1">
    <source>
        <dbReference type="SAM" id="MobiDB-lite"/>
    </source>
</evidence>
<feature type="transmembrane region" description="Helical" evidence="2">
    <location>
        <begin position="76"/>
        <end position="98"/>
    </location>
</feature>
<feature type="compositionally biased region" description="Low complexity" evidence="1">
    <location>
        <begin position="55"/>
        <end position="70"/>
    </location>
</feature>
<keyword evidence="2" id="KW-0812">Transmembrane</keyword>
<comment type="caution">
    <text evidence="4">The sequence shown here is derived from an EMBL/GenBank/DDBJ whole genome shotgun (WGS) entry which is preliminary data.</text>
</comment>
<feature type="domain" description="Tim44-like" evidence="3">
    <location>
        <begin position="191"/>
        <end position="335"/>
    </location>
</feature>
<dbReference type="Proteomes" id="UP001139089">
    <property type="component" value="Unassembled WGS sequence"/>
</dbReference>
<name>A0A9X1SZQ0_9HYPH</name>
<dbReference type="Pfam" id="PF04280">
    <property type="entry name" value="Tim44"/>
    <property type="match status" value="1"/>
</dbReference>
<feature type="transmembrane region" description="Helical" evidence="2">
    <location>
        <begin position="104"/>
        <end position="125"/>
    </location>
</feature>
<reference evidence="4" key="1">
    <citation type="submission" date="2021-12" db="EMBL/GenBank/DDBJ databases">
        <authorList>
            <person name="Li Y."/>
        </authorList>
    </citation>
    <scope>NUCLEOTIDE SEQUENCE</scope>
    <source>
        <strain evidence="4">DKSPLA3</strain>
    </source>
</reference>
<evidence type="ECO:0000256" key="2">
    <source>
        <dbReference type="SAM" id="Phobius"/>
    </source>
</evidence>
<protein>
    <submittedName>
        <fullName evidence="4">Tim44 domain-containing protein</fullName>
    </submittedName>
</protein>
<feature type="compositionally biased region" description="Polar residues" evidence="1">
    <location>
        <begin position="36"/>
        <end position="54"/>
    </location>
</feature>